<dbReference type="Pfam" id="PF00005">
    <property type="entry name" value="ABC_tran"/>
    <property type="match status" value="1"/>
</dbReference>
<dbReference type="PATRIC" id="fig|67356.5.peg.8555"/>
<dbReference type="PROSITE" id="PS50893">
    <property type="entry name" value="ABC_TRANSPORTER_2"/>
    <property type="match status" value="1"/>
</dbReference>
<protein>
    <recommendedName>
        <fullName evidence="5">ABC transporter domain-containing protein</fullName>
    </recommendedName>
</protein>
<evidence type="ECO:0000256" key="2">
    <source>
        <dbReference type="ARBA" id="ARBA00022448"/>
    </source>
</evidence>
<keyword evidence="7" id="KW-1185">Reference proteome</keyword>
<dbReference type="InterPro" id="IPR017871">
    <property type="entry name" value="ABC_transporter-like_CS"/>
</dbReference>
<dbReference type="SMART" id="SM00382">
    <property type="entry name" value="AAA"/>
    <property type="match status" value="1"/>
</dbReference>
<dbReference type="InterPro" id="IPR027417">
    <property type="entry name" value="P-loop_NTPase"/>
</dbReference>
<evidence type="ECO:0000313" key="7">
    <source>
        <dbReference type="Proteomes" id="UP000037251"/>
    </source>
</evidence>
<gene>
    <name evidence="6" type="ORF">ADK37_39985</name>
</gene>
<keyword evidence="4" id="KW-0067">ATP-binding</keyword>
<comment type="similarity">
    <text evidence="1">Belongs to the ABC transporter superfamily.</text>
</comment>
<dbReference type="GO" id="GO:0016887">
    <property type="term" value="F:ATP hydrolysis activity"/>
    <property type="evidence" value="ECO:0007669"/>
    <property type="project" value="InterPro"/>
</dbReference>
<dbReference type="eggNOG" id="COG1131">
    <property type="taxonomic scope" value="Bacteria"/>
</dbReference>
<evidence type="ECO:0000313" key="6">
    <source>
        <dbReference type="EMBL" id="KOG28253.1"/>
    </source>
</evidence>
<evidence type="ECO:0000256" key="4">
    <source>
        <dbReference type="ARBA" id="ARBA00022840"/>
    </source>
</evidence>
<dbReference type="SUPFAM" id="SSF52540">
    <property type="entry name" value="P-loop containing nucleoside triphosphate hydrolases"/>
    <property type="match status" value="1"/>
</dbReference>
<evidence type="ECO:0000256" key="3">
    <source>
        <dbReference type="ARBA" id="ARBA00022741"/>
    </source>
</evidence>
<evidence type="ECO:0000259" key="5">
    <source>
        <dbReference type="PROSITE" id="PS50893"/>
    </source>
</evidence>
<dbReference type="PANTHER" id="PTHR43335">
    <property type="entry name" value="ABC TRANSPORTER, ATP-BINDING PROTEIN"/>
    <property type="match status" value="1"/>
</dbReference>
<dbReference type="InterPro" id="IPR003593">
    <property type="entry name" value="AAA+_ATPase"/>
</dbReference>
<evidence type="ECO:0000256" key="1">
    <source>
        <dbReference type="ARBA" id="ARBA00005417"/>
    </source>
</evidence>
<organism evidence="6 7">
    <name type="scientific">Streptomyces resistomycificus</name>
    <dbReference type="NCBI Taxonomy" id="67356"/>
    <lineage>
        <taxon>Bacteria</taxon>
        <taxon>Bacillati</taxon>
        <taxon>Actinomycetota</taxon>
        <taxon>Actinomycetes</taxon>
        <taxon>Kitasatosporales</taxon>
        <taxon>Streptomycetaceae</taxon>
        <taxon>Streptomyces</taxon>
        <taxon>Streptomyces aurantiacus group</taxon>
    </lineage>
</organism>
<dbReference type="PROSITE" id="PS00211">
    <property type="entry name" value="ABC_TRANSPORTER_1"/>
    <property type="match status" value="1"/>
</dbReference>
<accession>A0A0L8KQM6</accession>
<dbReference type="STRING" id="67356.AQJ84_15665"/>
<dbReference type="Gene3D" id="3.40.50.300">
    <property type="entry name" value="P-loop containing nucleotide triphosphate hydrolases"/>
    <property type="match status" value="1"/>
</dbReference>
<reference evidence="7" key="1">
    <citation type="submission" date="2015-07" db="EMBL/GenBank/DDBJ databases">
        <authorList>
            <person name="Ju K.-S."/>
            <person name="Doroghazi J.R."/>
            <person name="Metcalf W.W."/>
        </authorList>
    </citation>
    <scope>NUCLEOTIDE SEQUENCE [LARGE SCALE GENOMIC DNA]</scope>
    <source>
        <strain evidence="7">NRRL 2290</strain>
    </source>
</reference>
<dbReference type="AlphaFoldDB" id="A0A0L8KQM6"/>
<dbReference type="EMBL" id="LGUS01000235">
    <property type="protein sequence ID" value="KOG28253.1"/>
    <property type="molecule type" value="Genomic_DNA"/>
</dbReference>
<proteinExistence type="inferred from homology"/>
<keyword evidence="3" id="KW-0547">Nucleotide-binding</keyword>
<sequence>MLTAHGLSKEFRGRRALSEVSLELPPYTVTGFLGANGAGKTTAIRLLLGLLPGRGETLFMGRPLAQWRAPAGIVGAVLGGIAGHPKHSVRAHLTMVASGAGTPSGRVTDVLDLVGMRESAGMRLERLSLGMAQRVGMAQALIGDPRVLILDEPTNGLDPHSVRWLRTFLRDFAAEGRAVLVSSHQLAELELLADRVVVLAKGRVVARASMSDLARTAQGRVGVQSPVLERLEPLVEQRGGALTMTTGEAAEITGLSRAEVGDLAAEHSIPLHWLDERPASLEDFYLSVAEQEYRIR</sequence>
<dbReference type="GO" id="GO:0005524">
    <property type="term" value="F:ATP binding"/>
    <property type="evidence" value="ECO:0007669"/>
    <property type="project" value="UniProtKB-KW"/>
</dbReference>
<feature type="domain" description="ABC transporter" evidence="5">
    <location>
        <begin position="2"/>
        <end position="226"/>
    </location>
</feature>
<comment type="caution">
    <text evidence="6">The sequence shown here is derived from an EMBL/GenBank/DDBJ whole genome shotgun (WGS) entry which is preliminary data.</text>
</comment>
<dbReference type="PANTHER" id="PTHR43335:SF4">
    <property type="entry name" value="ABC TRANSPORTER, ATP-BINDING PROTEIN"/>
    <property type="match status" value="1"/>
</dbReference>
<dbReference type="InterPro" id="IPR003439">
    <property type="entry name" value="ABC_transporter-like_ATP-bd"/>
</dbReference>
<dbReference type="Proteomes" id="UP000037251">
    <property type="component" value="Unassembled WGS sequence"/>
</dbReference>
<name>A0A0L8KQM6_9ACTN</name>
<keyword evidence="2" id="KW-0813">Transport</keyword>